<dbReference type="CDD" id="cd00063">
    <property type="entry name" value="FN3"/>
    <property type="match status" value="2"/>
</dbReference>
<feature type="signal peptide" evidence="2">
    <location>
        <begin position="1"/>
        <end position="36"/>
    </location>
</feature>
<feature type="chain" id="PRO_5046816777" evidence="2">
    <location>
        <begin position="37"/>
        <end position="1584"/>
    </location>
</feature>
<keyword evidence="5" id="KW-1185">Reference proteome</keyword>
<dbReference type="Pfam" id="PF07610">
    <property type="entry name" value="DUF1573"/>
    <property type="match status" value="2"/>
</dbReference>
<dbReference type="InterPro" id="IPR011467">
    <property type="entry name" value="DUF1573"/>
</dbReference>
<proteinExistence type="predicted"/>
<keyword evidence="2" id="KW-0732">Signal</keyword>
<dbReference type="Gene3D" id="2.60.40.10">
    <property type="entry name" value="Immunoglobulins"/>
    <property type="match status" value="6"/>
</dbReference>
<evidence type="ECO:0000259" key="3">
    <source>
        <dbReference type="PROSITE" id="PS50853"/>
    </source>
</evidence>
<dbReference type="InterPro" id="IPR026444">
    <property type="entry name" value="Secre_tail"/>
</dbReference>
<reference evidence="4 5" key="1">
    <citation type="submission" date="2020-11" db="EMBL/GenBank/DDBJ databases">
        <authorList>
            <person name="Kim M.K."/>
        </authorList>
    </citation>
    <scope>NUCLEOTIDE SEQUENCE [LARGE SCALE GENOMIC DNA]</scope>
    <source>
        <strain evidence="4 5">BT683</strain>
    </source>
</reference>
<dbReference type="SUPFAM" id="SSF81296">
    <property type="entry name" value="E set domains"/>
    <property type="match status" value="2"/>
</dbReference>
<dbReference type="InterPro" id="IPR050991">
    <property type="entry name" value="ECM_Regulatory_Proteins"/>
</dbReference>
<organism evidence="4 5">
    <name type="scientific">Hymenobacter jeongseonensis</name>
    <dbReference type="NCBI Taxonomy" id="2791027"/>
    <lineage>
        <taxon>Bacteria</taxon>
        <taxon>Pseudomonadati</taxon>
        <taxon>Bacteroidota</taxon>
        <taxon>Cytophagia</taxon>
        <taxon>Cytophagales</taxon>
        <taxon>Hymenobacteraceae</taxon>
        <taxon>Hymenobacter</taxon>
    </lineage>
</organism>
<dbReference type="EMBL" id="JADQDQ010000002">
    <property type="protein sequence ID" value="MBF9236584.1"/>
    <property type="molecule type" value="Genomic_DNA"/>
</dbReference>
<dbReference type="Proteomes" id="UP000597617">
    <property type="component" value="Unassembled WGS sequence"/>
</dbReference>
<feature type="domain" description="Fibronectin type-III" evidence="3">
    <location>
        <begin position="444"/>
        <end position="532"/>
    </location>
</feature>
<dbReference type="PROSITE" id="PS50853">
    <property type="entry name" value="FN3"/>
    <property type="match status" value="2"/>
</dbReference>
<sequence length="1584" mass="160547">MFKHLLSLLPAGQRLRGAMSVALLSVLALGSSASHAQSTIYGLGTAIGPVSGSLIEGGAVAGTQGLAPVDAATGFPKGGTYLAVRITGVTTGQLLVGIDYRPSTGQMYALGYNASDPTGTANAQLYTLEPISGVATPVGSAIALNLGGTAERIGFDFNPVADRIRVVSSNDNNYRLNPITGAVVQQDGSLNYPTGDVNAGKDPRVGSVAYTNSLGSPATTTLYSADVRPNVSAPSGILATLPDPNTGALNTVPSSGIRVQDKDNPTTFYGLDPGSTVSIDIYFDGTTNKAYLSLLTQPNPTYSNTDLYDLNLSTGQATNKRNVVSANGFIPFHIIDIAVAPAPTITSLVPASATINGPAFTLTVNGTGFANGATVNGGLVAGSKVFFNGVERATTFVSATQLTAQILASDITTLGTKQVTVVNPTAPGGTSNESPFEVVPVCDAPTALAVTAGSITSTSATVTFTSSGSATGYTVTTSPASTTQTLPGTATSVDLTGLTPGVAYTVNIVSNCASNTTSSTASTTFTTTAAPNPAPAITSLSPSSVTAGAAAQTLTVNGTGFVSASVVNFNGTSRTTSFVSASQLTISLTAADQATPGAYNVTVTNPAPGGGTSAPAVFTVNEVPACNAPTALAVTTGSITTTSATVTFTGSASATGYTVTTSPASTTQTLPGTATSVELTGLTANTAYTVRIVSNCAVNSPSSAATVSFTTATPTPIPAPTLVVTQGGSPIANGGSPSYSFGNQTTGTTQTAVFTLANTGNTVLTISSVTVSTGTAFGFQTFSVPATVAAGSSTTLTVTYAVGTGAQSGSITILSDATNGNNNTFELTLNGTGSPAPAPEINVLQGATSYASGSTFTFPATNAGTSNSRAFTIQNTGTAPLVISSITSTGDFTNDWTTSPFTIAGSSAATVTVTFTPSASGTRTGTLVINSNDANESTYTINLSGQSGALTWNGNVSTAWGNAANWTPNQVPTSSADVIIPGGRPNQPTVSDAREVRAVTLASGAVLTLAADATLNAYGTFTNNSGTSATSCSGLAGTGTFELNYSVALSGNQPLTIGGTALSCFPNLTVINNTASTTGPVAVRNRLELNQSLTIGNGQPFTLLSDNTGTAYVVNVGAASLNGTATVQRYINPNRNSGLGYRHYSAPTSNSTFEDLATTGFTPIINPDYNTQGNTVRPFPNVFGYNETRVNTSGTSAMDFDKGFFSPLFIGNTMEVTRGYTVNISPQAKVDFVGFVNNGTKTASDLTRGNQPKSGWHLRGNPYPSALDWNRVEKNGLENGLYVFKSSGQYSGSYAAYINGVGTNGGTNVLPVAQGFFVRTAVGQTGSLVFTNDDRITTDEDAPFQRGTADTRPQLMLALGNAKASTQAAVYFERGATASFDNTFDAHALPASTGLSLASETASLEALAINGQPTLTGAEVVLPLRMAVPAAGTYTLSVEKLANLPGNYRAYLRDAIMGNYTDLTTTPSLSLNLAAGAANGRYAVVFTTQARVLATAPAALAQLANVYPNPAHGSATLVLPAKLRGNQATVVTIVDNVGRVVLTRTLAAGTAETLELPLGTLASGVYSVVARTAAGLVAKRLVVQ</sequence>
<evidence type="ECO:0000313" key="5">
    <source>
        <dbReference type="Proteomes" id="UP000597617"/>
    </source>
</evidence>
<dbReference type="InterPro" id="IPR013783">
    <property type="entry name" value="Ig-like_fold"/>
</dbReference>
<evidence type="ECO:0000313" key="4">
    <source>
        <dbReference type="EMBL" id="MBF9236584.1"/>
    </source>
</evidence>
<feature type="domain" description="Fibronectin type-III" evidence="3">
    <location>
        <begin position="628"/>
        <end position="716"/>
    </location>
</feature>
<evidence type="ECO:0000256" key="2">
    <source>
        <dbReference type="SAM" id="SignalP"/>
    </source>
</evidence>
<dbReference type="PANTHER" id="PTHR46708">
    <property type="entry name" value="TENASCIN"/>
    <property type="match status" value="1"/>
</dbReference>
<evidence type="ECO:0000256" key="1">
    <source>
        <dbReference type="ARBA" id="ARBA00022737"/>
    </source>
</evidence>
<dbReference type="SUPFAM" id="SSF49265">
    <property type="entry name" value="Fibronectin type III"/>
    <property type="match status" value="2"/>
</dbReference>
<dbReference type="InterPro" id="IPR025507">
    <property type="entry name" value="DUF4394"/>
</dbReference>
<dbReference type="InterPro" id="IPR003961">
    <property type="entry name" value="FN3_dom"/>
</dbReference>
<comment type="caution">
    <text evidence="4">The sequence shown here is derived from an EMBL/GenBank/DDBJ whole genome shotgun (WGS) entry which is preliminary data.</text>
</comment>
<dbReference type="NCBIfam" id="TIGR04183">
    <property type="entry name" value="Por_Secre_tail"/>
    <property type="match status" value="1"/>
</dbReference>
<dbReference type="SMART" id="SM00060">
    <property type="entry name" value="FN3"/>
    <property type="match status" value="2"/>
</dbReference>
<dbReference type="Pfam" id="PF18962">
    <property type="entry name" value="Por_Secre_tail"/>
    <property type="match status" value="1"/>
</dbReference>
<accession>A0ABS0IEV8</accession>
<protein>
    <submittedName>
        <fullName evidence="4">DUF4394 domain-containing protein</fullName>
    </submittedName>
</protein>
<dbReference type="RefSeq" id="WP_196280976.1">
    <property type="nucleotide sequence ID" value="NZ_JADQDQ010000002.1"/>
</dbReference>
<dbReference type="NCBIfam" id="NF012200">
    <property type="entry name" value="choice_anch_D"/>
    <property type="match status" value="2"/>
</dbReference>
<dbReference type="Pfam" id="PF14339">
    <property type="entry name" value="DUF4394"/>
    <property type="match status" value="1"/>
</dbReference>
<dbReference type="InterPro" id="IPR036116">
    <property type="entry name" value="FN3_sf"/>
</dbReference>
<name>A0ABS0IEV8_9BACT</name>
<keyword evidence="1" id="KW-0677">Repeat</keyword>
<dbReference type="Pfam" id="PF00041">
    <property type="entry name" value="fn3"/>
    <property type="match status" value="2"/>
</dbReference>
<dbReference type="InterPro" id="IPR014756">
    <property type="entry name" value="Ig_E-set"/>
</dbReference>
<gene>
    <name evidence="4" type="ORF">I2I05_04165</name>
</gene>
<dbReference type="PANTHER" id="PTHR46708:SF2">
    <property type="entry name" value="FIBRONECTIN TYPE-III DOMAIN-CONTAINING PROTEIN"/>
    <property type="match status" value="1"/>
</dbReference>